<evidence type="ECO:0000256" key="4">
    <source>
        <dbReference type="ARBA" id="ARBA00022640"/>
    </source>
</evidence>
<gene>
    <name evidence="6" type="ORF">FH972_009232</name>
</gene>
<evidence type="ECO:0000256" key="2">
    <source>
        <dbReference type="ARBA" id="ARBA00010282"/>
    </source>
</evidence>
<dbReference type="Proteomes" id="UP000327013">
    <property type="component" value="Chromosome 3"/>
</dbReference>
<reference evidence="6 7" key="1">
    <citation type="submission" date="2019-06" db="EMBL/GenBank/DDBJ databases">
        <title>A chromosomal-level reference genome of Carpinus fangiana (Coryloideae, Betulaceae).</title>
        <authorList>
            <person name="Yang X."/>
            <person name="Wang Z."/>
            <person name="Zhang L."/>
            <person name="Hao G."/>
            <person name="Liu J."/>
            <person name="Yang Y."/>
        </authorList>
    </citation>
    <scope>NUCLEOTIDE SEQUENCE [LARGE SCALE GENOMIC DNA]</scope>
    <source>
        <strain evidence="6">Cfa_2016G</strain>
        <tissue evidence="6">Leaf</tissue>
    </source>
</reference>
<dbReference type="OrthoDB" id="411584at2759"/>
<dbReference type="AlphaFoldDB" id="A0A5N6R3H0"/>
<accession>A0A5N6R3H0</accession>
<dbReference type="GO" id="GO:0016226">
    <property type="term" value="P:iron-sulfur cluster assembly"/>
    <property type="evidence" value="ECO:0007669"/>
    <property type="project" value="UniProtKB-ARBA"/>
</dbReference>
<dbReference type="SUPFAM" id="SSF82649">
    <property type="entry name" value="SufE/NifU"/>
    <property type="match status" value="1"/>
</dbReference>
<dbReference type="FunFam" id="3.90.1010.10:FF:000010">
    <property type="entry name" value="Quinolinate synthase, chloroplastic"/>
    <property type="match status" value="1"/>
</dbReference>
<organism evidence="6 7">
    <name type="scientific">Carpinus fangiana</name>
    <dbReference type="NCBI Taxonomy" id="176857"/>
    <lineage>
        <taxon>Eukaryota</taxon>
        <taxon>Viridiplantae</taxon>
        <taxon>Streptophyta</taxon>
        <taxon>Embryophyta</taxon>
        <taxon>Tracheophyta</taxon>
        <taxon>Spermatophyta</taxon>
        <taxon>Magnoliopsida</taxon>
        <taxon>eudicotyledons</taxon>
        <taxon>Gunneridae</taxon>
        <taxon>Pentapetalae</taxon>
        <taxon>rosids</taxon>
        <taxon>fabids</taxon>
        <taxon>Fagales</taxon>
        <taxon>Betulaceae</taxon>
        <taxon>Carpinus</taxon>
    </lineage>
</organism>
<dbReference type="Pfam" id="PF02657">
    <property type="entry name" value="SufE"/>
    <property type="match status" value="1"/>
</dbReference>
<evidence type="ECO:0000256" key="3">
    <source>
        <dbReference type="ARBA" id="ARBA00022528"/>
    </source>
</evidence>
<comment type="subcellular location">
    <subcellularLocation>
        <location evidence="1">Plastid</location>
        <location evidence="1">Chloroplast</location>
    </subcellularLocation>
</comment>
<comment type="similarity">
    <text evidence="2">Belongs to the SufE family.</text>
</comment>
<name>A0A5N6R3H0_9ROSI</name>
<sequence>MTSAFLNTALPLSFSSSSRSVKLTNHNDPGPKRTKLKFIINQERKFAFMPLKCIWNSDLEWNARNHSFCVSSLMATEVPLGSSEVVADRLRSVVSEFRSLTEPIDRVKRLLHYAALLPPVDESARVQENRVTGCATQVWVEAKLDELGRVRFRADSDSEISKGFCSCLIHLLDGAEPEEVAEVKPEDLADLNVGHHGKAHSRVITWHNVLIAMQKRTATLVAGSERERSPPLEQSFPSSLVATAEAQIPQSRLQKLDANLSRS</sequence>
<dbReference type="GO" id="GO:0051176">
    <property type="term" value="P:positive regulation of sulfur metabolic process"/>
    <property type="evidence" value="ECO:0007669"/>
    <property type="project" value="UniProtKB-ARBA"/>
</dbReference>
<dbReference type="EMBL" id="CM017323">
    <property type="protein sequence ID" value="KAE8023552.1"/>
    <property type="molecule type" value="Genomic_DNA"/>
</dbReference>
<dbReference type="GO" id="GO:0008047">
    <property type="term" value="F:enzyme activator activity"/>
    <property type="evidence" value="ECO:0007669"/>
    <property type="project" value="UniProtKB-ARBA"/>
</dbReference>
<dbReference type="PANTHER" id="PTHR43597">
    <property type="entry name" value="SULFUR ACCEPTOR PROTEIN CSDE"/>
    <property type="match status" value="1"/>
</dbReference>
<feature type="domain" description="Fe-S metabolism associated" evidence="5">
    <location>
        <begin position="95"/>
        <end position="215"/>
    </location>
</feature>
<dbReference type="Gene3D" id="3.90.1010.10">
    <property type="match status" value="1"/>
</dbReference>
<proteinExistence type="inferred from homology"/>
<evidence type="ECO:0000256" key="1">
    <source>
        <dbReference type="ARBA" id="ARBA00004229"/>
    </source>
</evidence>
<dbReference type="InterPro" id="IPR003808">
    <property type="entry name" value="Fe-S_metab-assoc_dom"/>
</dbReference>
<keyword evidence="3" id="KW-0150">Chloroplast</keyword>
<protein>
    <recommendedName>
        <fullName evidence="5">Fe-S metabolism associated domain-containing protein</fullName>
    </recommendedName>
</protein>
<keyword evidence="7" id="KW-1185">Reference proteome</keyword>
<evidence type="ECO:0000313" key="6">
    <source>
        <dbReference type="EMBL" id="KAE8023552.1"/>
    </source>
</evidence>
<evidence type="ECO:0000259" key="5">
    <source>
        <dbReference type="Pfam" id="PF02657"/>
    </source>
</evidence>
<dbReference type="GO" id="GO:0009507">
    <property type="term" value="C:chloroplast"/>
    <property type="evidence" value="ECO:0007669"/>
    <property type="project" value="UniProtKB-SubCell"/>
</dbReference>
<evidence type="ECO:0000313" key="7">
    <source>
        <dbReference type="Proteomes" id="UP000327013"/>
    </source>
</evidence>
<keyword evidence="4" id="KW-0934">Plastid</keyword>
<dbReference type="PANTHER" id="PTHR43597:SF5">
    <property type="entry name" value="SUFE-LIKE PROTEIN 2, CHLOROPLASTIC"/>
    <property type="match status" value="1"/>
</dbReference>